<dbReference type="EMBL" id="CM046118">
    <property type="protein sequence ID" value="KAI8438460.1"/>
    <property type="molecule type" value="Genomic_DNA"/>
</dbReference>
<evidence type="ECO:0000313" key="2">
    <source>
        <dbReference type="Proteomes" id="UP001064048"/>
    </source>
</evidence>
<sequence length="702" mass="78890">MGAYIDAIMKIVQQLADIDKVIEDSEVAEILLFGLPPSYDALVSSLESSVISTELVRTRLLQEEHRRMSSSEVMSESDAALAVKKLVVKCHYCGKVGHVKAKCFKLKREKKKAGFTTNSEMSLMVLTCSKNSSKDWIVDSGATSHMCNDPHHDATLNSCVSCVEGKQHVVKFPKGEATRATQVLELVHSDVCGPLPVCSFGGAKYLLTLTDDFSRKTFGFFMKSKSEEAGLGKEFWAEAVSTAIYLKNRSPTVAVPDKTPEEAWSDDSTWGSAAGPADSSDSERSGVQTPATPDDRHVRGEEVEPVPVSVGERPVRSTRLIKPKRFDDYDLSGDSSMLVSSHNFIEPDSYEKAMLSPYKAEWLAAMQSEYNSLMSNNVWTLVERPSNVVGPCARSARIATTIFLANPAVKQQCLHCCVSAWRVRLPPEVNRVLYIRNLPYKISAEEMYDIFGKYGAIRQIRVGNTPETRGTAFVVYEDIFDAKNACDHLSGFNVCNRYLVVLYYRSNKAFKGMDIEKKQEELDTLKKKYGISSEELPQDLELMLQELSTASLKIGLAMNRSKTQLMTNSTKRRISVDGQKIQYVDEYIYLGQVVSFSNRQDKEVERRVENTWKSYWSMKQLMKGNLPITLKRKLVDMCILPVLTYGAQTWSLTENQKSKLKVCQRAIERSILGVKRMDRIRNTTLRSKTRITDVGKKTAKLK</sequence>
<gene>
    <name evidence="1" type="ORF">MSG28_010970</name>
</gene>
<organism evidence="1 2">
    <name type="scientific">Choristoneura fumiferana</name>
    <name type="common">Spruce budworm moth</name>
    <name type="synonym">Archips fumiferana</name>
    <dbReference type="NCBI Taxonomy" id="7141"/>
    <lineage>
        <taxon>Eukaryota</taxon>
        <taxon>Metazoa</taxon>
        <taxon>Ecdysozoa</taxon>
        <taxon>Arthropoda</taxon>
        <taxon>Hexapoda</taxon>
        <taxon>Insecta</taxon>
        <taxon>Pterygota</taxon>
        <taxon>Neoptera</taxon>
        <taxon>Endopterygota</taxon>
        <taxon>Lepidoptera</taxon>
        <taxon>Glossata</taxon>
        <taxon>Ditrysia</taxon>
        <taxon>Tortricoidea</taxon>
        <taxon>Tortricidae</taxon>
        <taxon>Tortricinae</taxon>
        <taxon>Choristoneura</taxon>
    </lineage>
</organism>
<protein>
    <submittedName>
        <fullName evidence="1">Uncharacterized protein</fullName>
    </submittedName>
</protein>
<reference evidence="1 2" key="1">
    <citation type="journal article" date="2022" name="Genome Biol. Evol.">
        <title>The Spruce Budworm Genome: Reconstructing the Evolutionary History of Antifreeze Proteins.</title>
        <authorList>
            <person name="Beliveau C."/>
            <person name="Gagne P."/>
            <person name="Picq S."/>
            <person name="Vernygora O."/>
            <person name="Keeling C.I."/>
            <person name="Pinkney K."/>
            <person name="Doucet D."/>
            <person name="Wen F."/>
            <person name="Johnston J.S."/>
            <person name="Maaroufi H."/>
            <person name="Boyle B."/>
            <person name="Laroche J."/>
            <person name="Dewar K."/>
            <person name="Juretic N."/>
            <person name="Blackburn G."/>
            <person name="Nisole A."/>
            <person name="Brunet B."/>
            <person name="Brandao M."/>
            <person name="Lumley L."/>
            <person name="Duan J."/>
            <person name="Quan G."/>
            <person name="Lucarotti C.J."/>
            <person name="Roe A.D."/>
            <person name="Sperling F.A.H."/>
            <person name="Levesque R.C."/>
            <person name="Cusson M."/>
        </authorList>
    </citation>
    <scope>NUCLEOTIDE SEQUENCE [LARGE SCALE GENOMIC DNA]</scope>
    <source>
        <strain evidence="1">Glfc:IPQL:Cfum</strain>
    </source>
</reference>
<comment type="caution">
    <text evidence="1">The sequence shown here is derived from an EMBL/GenBank/DDBJ whole genome shotgun (WGS) entry which is preliminary data.</text>
</comment>
<accession>A0ACC0KQ60</accession>
<name>A0ACC0KQ60_CHOFU</name>
<evidence type="ECO:0000313" key="1">
    <source>
        <dbReference type="EMBL" id="KAI8438460.1"/>
    </source>
</evidence>
<keyword evidence="2" id="KW-1185">Reference proteome</keyword>
<dbReference type="Proteomes" id="UP001064048">
    <property type="component" value="Chromosome 18"/>
</dbReference>
<proteinExistence type="predicted"/>